<dbReference type="InterPro" id="IPR001576">
    <property type="entry name" value="Phosphoglycerate_kinase"/>
</dbReference>
<comment type="similarity">
    <text evidence="2 8 9">Belongs to the phosphoglycerate kinase family.</text>
</comment>
<evidence type="ECO:0000256" key="9">
    <source>
        <dbReference type="RuleBase" id="RU000532"/>
    </source>
</evidence>
<dbReference type="Proteomes" id="UP001302274">
    <property type="component" value="Unassembled WGS sequence"/>
</dbReference>
<feature type="binding site" evidence="8">
    <location>
        <begin position="356"/>
        <end position="359"/>
    </location>
    <ligand>
        <name>ATP</name>
        <dbReference type="ChEBI" id="CHEBI:30616"/>
    </ligand>
</feature>
<protein>
    <recommendedName>
        <fullName evidence="3 8">Phosphoglycerate kinase</fullName>
        <ecNumber evidence="3 8">2.7.2.3</ecNumber>
    </recommendedName>
</protein>
<dbReference type="GO" id="GO:0016301">
    <property type="term" value="F:kinase activity"/>
    <property type="evidence" value="ECO:0007669"/>
    <property type="project" value="UniProtKB-KW"/>
</dbReference>
<comment type="catalytic activity">
    <reaction evidence="1 8 9">
        <text>(2R)-3-phosphoglycerate + ATP = (2R)-3-phospho-glyceroyl phosphate + ADP</text>
        <dbReference type="Rhea" id="RHEA:14801"/>
        <dbReference type="ChEBI" id="CHEBI:30616"/>
        <dbReference type="ChEBI" id="CHEBI:57604"/>
        <dbReference type="ChEBI" id="CHEBI:58272"/>
        <dbReference type="ChEBI" id="CHEBI:456216"/>
        <dbReference type="EC" id="2.7.2.3"/>
    </reaction>
</comment>
<comment type="subunit">
    <text evidence="8">Monomer.</text>
</comment>
<feature type="binding site" evidence="8">
    <location>
        <position position="158"/>
    </location>
    <ligand>
        <name>substrate</name>
    </ligand>
</feature>
<proteinExistence type="inferred from homology"/>
<feature type="binding site" evidence="8">
    <location>
        <position position="297"/>
    </location>
    <ligand>
        <name>ATP</name>
        <dbReference type="ChEBI" id="CHEBI:30616"/>
    </ligand>
</feature>
<evidence type="ECO:0000313" key="10">
    <source>
        <dbReference type="EMBL" id="MEA9356844.1"/>
    </source>
</evidence>
<dbReference type="RefSeq" id="WP_323576739.1">
    <property type="nucleotide sequence ID" value="NZ_JAYGJQ010000002.1"/>
</dbReference>
<dbReference type="EMBL" id="JAYGJQ010000002">
    <property type="protein sequence ID" value="MEA9356844.1"/>
    <property type="molecule type" value="Genomic_DNA"/>
</dbReference>
<sequence>MALKFITEESFKTQAKDKKVLARFDFNVPMDKNNPTKIADTTRIDEAIPTIKAILEAGAKKVILMSHFGRPKGKIDMAYSLEPVATYLAEALGMEVTLTETALDRGIKTLLGLNESKIVLLQNLRFHPEEEANDRDFARTLSTYGDVFVFDAFGAAHRKHASTYEINAFFKNKAYGGLLLQREVESLDRVTNNPAKPFVAVVGGSKVSDKIKIIEALLTSVDKLLIGGAMAYPFLKAKGHTVGNSLCSDEDVSLAKRILGMPSKNKIVLPSDHIVSLTFGGAPIDLGQTNIEEGQIGLDIGPSTLANFNDYLATAKTVLWNGPMGLFENPVYSKGTFGIAKTLASLQGKAFTLVGGGDSVAAVNQSGLASKMSHISTGGGASLEYIENGTLPGIQALKFGID</sequence>
<evidence type="ECO:0000313" key="11">
    <source>
        <dbReference type="Proteomes" id="UP001302274"/>
    </source>
</evidence>
<organism evidence="10 11">
    <name type="scientific">Bacteriovorax antarcticus</name>
    <dbReference type="NCBI Taxonomy" id="3088717"/>
    <lineage>
        <taxon>Bacteria</taxon>
        <taxon>Pseudomonadati</taxon>
        <taxon>Bdellovibrionota</taxon>
        <taxon>Bacteriovoracia</taxon>
        <taxon>Bacteriovoracales</taxon>
        <taxon>Bacteriovoracaceae</taxon>
        <taxon>Bacteriovorax</taxon>
    </lineage>
</organism>
<dbReference type="InterPro" id="IPR036043">
    <property type="entry name" value="Phosphoglycerate_kinase_sf"/>
</dbReference>
<dbReference type="InterPro" id="IPR015824">
    <property type="entry name" value="Phosphoglycerate_kinase_N"/>
</dbReference>
<evidence type="ECO:0000256" key="3">
    <source>
        <dbReference type="ARBA" id="ARBA00013061"/>
    </source>
</evidence>
<keyword evidence="8" id="KW-0963">Cytoplasm</keyword>
<accession>A0ABU5VUW1</accession>
<dbReference type="PIRSF" id="PIRSF000724">
    <property type="entry name" value="Pgk"/>
    <property type="match status" value="1"/>
</dbReference>
<keyword evidence="7 8" id="KW-0067">ATP-binding</keyword>
<comment type="pathway">
    <text evidence="8">Carbohydrate degradation; glycolysis; pyruvate from D-glyceraldehyde 3-phosphate: step 2/5.</text>
</comment>
<keyword evidence="6 8" id="KW-0418">Kinase</keyword>
<evidence type="ECO:0000256" key="5">
    <source>
        <dbReference type="ARBA" id="ARBA00022741"/>
    </source>
</evidence>
<keyword evidence="4 8" id="KW-0808">Transferase</keyword>
<keyword evidence="5 8" id="KW-0547">Nucleotide-binding</keyword>
<dbReference type="Gene3D" id="3.40.50.1260">
    <property type="entry name" value="Phosphoglycerate kinase, N-terminal domain"/>
    <property type="match status" value="2"/>
</dbReference>
<dbReference type="HAMAP" id="MF_00145">
    <property type="entry name" value="Phosphoglyc_kinase"/>
    <property type="match status" value="1"/>
</dbReference>
<evidence type="ECO:0000256" key="7">
    <source>
        <dbReference type="ARBA" id="ARBA00022840"/>
    </source>
</evidence>
<dbReference type="PRINTS" id="PR00477">
    <property type="entry name" value="PHGLYCKINASE"/>
</dbReference>
<dbReference type="Pfam" id="PF00162">
    <property type="entry name" value="PGK"/>
    <property type="match status" value="1"/>
</dbReference>
<keyword evidence="11" id="KW-1185">Reference proteome</keyword>
<feature type="binding site" evidence="8">
    <location>
        <position position="43"/>
    </location>
    <ligand>
        <name>substrate</name>
    </ligand>
</feature>
<dbReference type="SUPFAM" id="SSF53748">
    <property type="entry name" value="Phosphoglycerate kinase"/>
    <property type="match status" value="1"/>
</dbReference>
<comment type="subcellular location">
    <subcellularLocation>
        <location evidence="8">Cytoplasm</location>
    </subcellularLocation>
</comment>
<dbReference type="PANTHER" id="PTHR11406">
    <property type="entry name" value="PHOSPHOGLYCERATE KINASE"/>
    <property type="match status" value="1"/>
</dbReference>
<feature type="binding site" evidence="8">
    <location>
        <begin position="25"/>
        <end position="27"/>
    </location>
    <ligand>
        <name>substrate</name>
    </ligand>
</feature>
<feature type="binding site" evidence="8">
    <location>
        <position position="210"/>
    </location>
    <ligand>
        <name>ATP</name>
        <dbReference type="ChEBI" id="CHEBI:30616"/>
    </ligand>
</feature>
<evidence type="ECO:0000256" key="8">
    <source>
        <dbReference type="HAMAP-Rule" id="MF_00145"/>
    </source>
</evidence>
<name>A0ABU5VUW1_9BACT</name>
<dbReference type="PANTHER" id="PTHR11406:SF23">
    <property type="entry name" value="PHOSPHOGLYCERATE KINASE 1, CHLOROPLASTIC-RELATED"/>
    <property type="match status" value="1"/>
</dbReference>
<gene>
    <name evidence="8" type="primary">pgk</name>
    <name evidence="10" type="ORF">SHI21_11535</name>
</gene>
<keyword evidence="8" id="KW-0324">Glycolysis</keyword>
<feature type="binding site" evidence="8">
    <location>
        <position position="328"/>
    </location>
    <ligand>
        <name>ATP</name>
        <dbReference type="ChEBI" id="CHEBI:30616"/>
    </ligand>
</feature>
<reference evidence="10 11" key="1">
    <citation type="submission" date="2023-11" db="EMBL/GenBank/DDBJ databases">
        <title>A Novel Polar Bacteriovorax (B. antarcticus) Isolated from the Biocrust in Antarctica.</title>
        <authorList>
            <person name="Mun W."/>
            <person name="Choi S.Y."/>
            <person name="Mitchell R.J."/>
        </authorList>
    </citation>
    <scope>NUCLEOTIDE SEQUENCE [LARGE SCALE GENOMIC DNA]</scope>
    <source>
        <strain evidence="10 11">PP10</strain>
    </source>
</reference>
<evidence type="ECO:0000256" key="6">
    <source>
        <dbReference type="ARBA" id="ARBA00022777"/>
    </source>
</evidence>
<feature type="binding site" evidence="8">
    <location>
        <position position="125"/>
    </location>
    <ligand>
        <name>substrate</name>
    </ligand>
</feature>
<evidence type="ECO:0000256" key="2">
    <source>
        <dbReference type="ARBA" id="ARBA00008982"/>
    </source>
</evidence>
<comment type="caution">
    <text evidence="10">The sequence shown here is derived from an EMBL/GenBank/DDBJ whole genome shotgun (WGS) entry which is preliminary data.</text>
</comment>
<evidence type="ECO:0000256" key="1">
    <source>
        <dbReference type="ARBA" id="ARBA00000642"/>
    </source>
</evidence>
<feature type="binding site" evidence="8">
    <location>
        <begin position="67"/>
        <end position="70"/>
    </location>
    <ligand>
        <name>substrate</name>
    </ligand>
</feature>
<dbReference type="EC" id="2.7.2.3" evidence="3 8"/>
<evidence type="ECO:0000256" key="4">
    <source>
        <dbReference type="ARBA" id="ARBA00022679"/>
    </source>
</evidence>